<keyword evidence="4" id="KW-0597">Phosphoprotein</keyword>
<gene>
    <name evidence="15" type="ORF">MANES_04G110400</name>
</gene>
<evidence type="ECO:0000256" key="12">
    <source>
        <dbReference type="SAM" id="Phobius"/>
    </source>
</evidence>
<keyword evidence="10 12" id="KW-0472">Membrane</keyword>
<evidence type="ECO:0000256" key="10">
    <source>
        <dbReference type="ARBA" id="ARBA00023136"/>
    </source>
</evidence>
<evidence type="ECO:0000256" key="8">
    <source>
        <dbReference type="ARBA" id="ARBA00022737"/>
    </source>
</evidence>
<organism evidence="15">
    <name type="scientific">Manihot esculenta</name>
    <name type="common">Cassava</name>
    <name type="synonym">Jatropha manihot</name>
    <dbReference type="NCBI Taxonomy" id="3983"/>
    <lineage>
        <taxon>Eukaryota</taxon>
        <taxon>Viridiplantae</taxon>
        <taxon>Streptophyta</taxon>
        <taxon>Embryophyta</taxon>
        <taxon>Tracheophyta</taxon>
        <taxon>Spermatophyta</taxon>
        <taxon>Magnoliopsida</taxon>
        <taxon>eudicotyledons</taxon>
        <taxon>Gunneridae</taxon>
        <taxon>Pentapetalae</taxon>
        <taxon>rosids</taxon>
        <taxon>fabids</taxon>
        <taxon>Malpighiales</taxon>
        <taxon>Euphorbiaceae</taxon>
        <taxon>Crotonoideae</taxon>
        <taxon>Manihoteae</taxon>
        <taxon>Manihot</taxon>
    </lineage>
</organism>
<dbReference type="STRING" id="3983.A0A2C9W3Z6"/>
<dbReference type="InterPro" id="IPR013210">
    <property type="entry name" value="LRR_N_plant-typ"/>
</dbReference>
<feature type="chain" id="PRO_5013084487" description="Leucine-rich repeat-containing N-terminal plant-type domain-containing protein" evidence="13">
    <location>
        <begin position="27"/>
        <end position="789"/>
    </location>
</feature>
<evidence type="ECO:0000256" key="13">
    <source>
        <dbReference type="SAM" id="SignalP"/>
    </source>
</evidence>
<dbReference type="SUPFAM" id="SSF52058">
    <property type="entry name" value="L domain-like"/>
    <property type="match status" value="2"/>
</dbReference>
<keyword evidence="6 12" id="KW-0812">Transmembrane</keyword>
<keyword evidence="7 13" id="KW-0732">Signal</keyword>
<evidence type="ECO:0000256" key="9">
    <source>
        <dbReference type="ARBA" id="ARBA00022989"/>
    </source>
</evidence>
<keyword evidence="3" id="KW-1003">Cell membrane</keyword>
<keyword evidence="5" id="KW-0433">Leucine-rich repeat</keyword>
<evidence type="ECO:0000256" key="5">
    <source>
        <dbReference type="ARBA" id="ARBA00022614"/>
    </source>
</evidence>
<keyword evidence="9 12" id="KW-1133">Transmembrane helix</keyword>
<name>A0A2C9W3Z6_MANES</name>
<accession>A0A2C9W3Z6</accession>
<dbReference type="EMBL" id="CM004390">
    <property type="protein sequence ID" value="OAY52777.1"/>
    <property type="molecule type" value="Genomic_DNA"/>
</dbReference>
<dbReference type="InterPro" id="IPR051502">
    <property type="entry name" value="RLP_Defense_Trigger"/>
</dbReference>
<dbReference type="Pfam" id="PF13855">
    <property type="entry name" value="LRR_8"/>
    <property type="match status" value="3"/>
</dbReference>
<dbReference type="InterPro" id="IPR032675">
    <property type="entry name" value="LRR_dom_sf"/>
</dbReference>
<evidence type="ECO:0000256" key="2">
    <source>
        <dbReference type="ARBA" id="ARBA00009592"/>
    </source>
</evidence>
<evidence type="ECO:0000256" key="6">
    <source>
        <dbReference type="ARBA" id="ARBA00022692"/>
    </source>
</evidence>
<evidence type="ECO:0000313" key="15">
    <source>
        <dbReference type="EMBL" id="OAY52777.1"/>
    </source>
</evidence>
<proteinExistence type="inferred from homology"/>
<dbReference type="Gene3D" id="3.80.10.10">
    <property type="entry name" value="Ribonuclease Inhibitor"/>
    <property type="match status" value="3"/>
</dbReference>
<dbReference type="AlphaFoldDB" id="A0A2C9W3Z6"/>
<reference evidence="15" key="1">
    <citation type="submission" date="2016-02" db="EMBL/GenBank/DDBJ databases">
        <title>WGS assembly of Manihot esculenta.</title>
        <authorList>
            <person name="Bredeson J.V."/>
            <person name="Prochnik S.E."/>
            <person name="Lyons J.B."/>
            <person name="Schmutz J."/>
            <person name="Grimwood J."/>
            <person name="Vrebalov J."/>
            <person name="Bart R.S."/>
            <person name="Amuge T."/>
            <person name="Ferguson M.E."/>
            <person name="Green R."/>
            <person name="Putnam N."/>
            <person name="Stites J."/>
            <person name="Rounsley S."/>
            <person name="Rokhsar D.S."/>
        </authorList>
    </citation>
    <scope>NUCLEOTIDE SEQUENCE [LARGE SCALE GENOMIC DNA]</scope>
    <source>
        <tissue evidence="15">Leaf</tissue>
    </source>
</reference>
<feature type="transmembrane region" description="Helical" evidence="12">
    <location>
        <begin position="736"/>
        <end position="758"/>
    </location>
</feature>
<dbReference type="PANTHER" id="PTHR48062">
    <property type="entry name" value="RECEPTOR-LIKE PROTEIN 14"/>
    <property type="match status" value="1"/>
</dbReference>
<protein>
    <recommendedName>
        <fullName evidence="14">Leucine-rich repeat-containing N-terminal plant-type domain-containing protein</fullName>
    </recommendedName>
</protein>
<keyword evidence="11" id="KW-0325">Glycoprotein</keyword>
<feature type="signal peptide" evidence="13">
    <location>
        <begin position="1"/>
        <end position="26"/>
    </location>
</feature>
<evidence type="ECO:0000256" key="1">
    <source>
        <dbReference type="ARBA" id="ARBA00004251"/>
    </source>
</evidence>
<keyword evidence="8" id="KW-0677">Repeat</keyword>
<feature type="transmembrane region" description="Helical" evidence="12">
    <location>
        <begin position="765"/>
        <end position="783"/>
    </location>
</feature>
<dbReference type="SMART" id="SM00365">
    <property type="entry name" value="LRR_SD22"/>
    <property type="match status" value="5"/>
</dbReference>
<sequence>MKKLYFKFSLWAFLVIIFLQMNGSRACLEKERIGLLEFKAFMKSNCEVDDNLDSWVEDGTSDCCDWDRVTCSSTSRRVVDLSLSIGLNLSMFYPFEELLSLDFSNNWFNGWIDKAGSERAALGLKKLEILDLSDNSFNNSILSFVGILTSIKTLNLSGNDLVGLFPVKDLAYLENLETLEISSNEITGLSVEGFDRLSSLKKLKVVDLGENAFNTKALHVLELADLKNLETLDLSYNELESLSMEGFERLSSLKRLKFLDLSYNVLNGSAMSALSNFVSLKTLILNCNGMVGLCGLKRLTELDLKNNKFSGPLPQCLGNISNLQYLDLSSNQFTGNMESILSKLTSLECLVLSGNNFEGLFSFSALANHSKLEIFELSSGSSKLEVDTQNPTWFPTFQLKLFHLSNCHLNVQTRTVPSFLLYQHDMNFIDLSHNKLTGAFPSWILQNNSKLQVMNLMNNSFAGSFQLPNFNHRDLVKLEISSNNITGQLPKEFGLVLSNLCYINMSRNSFHGNVPSSVGEIRQLRYMDLSYNNFSGVLPGSILGNGTDLYYLYLSNNNFNAIGGESSSIRAELFVLDMSNNKLSDTIPLQLCNMVSLRILDLSENRLHGSLPSCFNSPWLQFLFLQKNSLSGSIPFSNLESLESLDLSFNKLSGEIPSQLVALSFLETFNVSYNNLSGRIPDEGQFGTFDESSYRGNPGLCGPIVNRGCDAAEVPPTPPSNDKEEEEEEGGVDMAWFNWSFNASYVTIIFVLMVTLRINREWRMLWFYWVDVCIYYISIQLFGTDRLCL</sequence>
<evidence type="ECO:0000256" key="7">
    <source>
        <dbReference type="ARBA" id="ARBA00022729"/>
    </source>
</evidence>
<comment type="subcellular location">
    <subcellularLocation>
        <location evidence="1">Cell membrane</location>
        <topology evidence="1">Single-pass type I membrane protein</topology>
    </subcellularLocation>
</comment>
<feature type="domain" description="Leucine-rich repeat-containing N-terminal plant-type" evidence="14">
    <location>
        <begin position="30"/>
        <end position="72"/>
    </location>
</feature>
<dbReference type="GO" id="GO:0005886">
    <property type="term" value="C:plasma membrane"/>
    <property type="evidence" value="ECO:0007669"/>
    <property type="project" value="UniProtKB-SubCell"/>
</dbReference>
<evidence type="ECO:0000256" key="4">
    <source>
        <dbReference type="ARBA" id="ARBA00022553"/>
    </source>
</evidence>
<dbReference type="PANTHER" id="PTHR48062:SF52">
    <property type="entry name" value="RECEPTOR-LIKE PROTEIN 8-RELATED"/>
    <property type="match status" value="1"/>
</dbReference>
<dbReference type="PRINTS" id="PR00019">
    <property type="entry name" value="LEURICHRPT"/>
</dbReference>
<evidence type="ECO:0000259" key="14">
    <source>
        <dbReference type="Pfam" id="PF08263"/>
    </source>
</evidence>
<dbReference type="SMART" id="SM00369">
    <property type="entry name" value="LRR_TYP"/>
    <property type="match status" value="10"/>
</dbReference>
<dbReference type="FunFam" id="3.80.10.10:FF:000722">
    <property type="entry name" value="Leucine-rich repeat receptor-like protein kinase"/>
    <property type="match status" value="1"/>
</dbReference>
<dbReference type="InterPro" id="IPR001611">
    <property type="entry name" value="Leu-rich_rpt"/>
</dbReference>
<comment type="similarity">
    <text evidence="2">Belongs to the RLP family.</text>
</comment>
<dbReference type="InterPro" id="IPR003591">
    <property type="entry name" value="Leu-rich_rpt_typical-subtyp"/>
</dbReference>
<dbReference type="Pfam" id="PF00560">
    <property type="entry name" value="LRR_1"/>
    <property type="match status" value="5"/>
</dbReference>
<dbReference type="FunFam" id="3.80.10.10:FF:000041">
    <property type="entry name" value="LRR receptor-like serine/threonine-protein kinase ERECTA"/>
    <property type="match status" value="1"/>
</dbReference>
<evidence type="ECO:0000256" key="11">
    <source>
        <dbReference type="ARBA" id="ARBA00023180"/>
    </source>
</evidence>
<dbReference type="PROSITE" id="PS51450">
    <property type="entry name" value="LRR"/>
    <property type="match status" value="1"/>
</dbReference>
<dbReference type="FunFam" id="3.80.10.10:FF:000095">
    <property type="entry name" value="LRR receptor-like serine/threonine-protein kinase GSO1"/>
    <property type="match status" value="1"/>
</dbReference>
<evidence type="ECO:0000256" key="3">
    <source>
        <dbReference type="ARBA" id="ARBA00022475"/>
    </source>
</evidence>
<dbReference type="Pfam" id="PF08263">
    <property type="entry name" value="LRRNT_2"/>
    <property type="match status" value="1"/>
</dbReference>